<keyword evidence="3" id="KW-1185">Reference proteome</keyword>
<evidence type="ECO:0000259" key="1">
    <source>
        <dbReference type="Pfam" id="PF01575"/>
    </source>
</evidence>
<dbReference type="SUPFAM" id="SSF54637">
    <property type="entry name" value="Thioesterase/thiol ester dehydrase-isomerase"/>
    <property type="match status" value="1"/>
</dbReference>
<sequence length="152" mass="16895">MTINNLFLEDLTIGQKFTSGIASVQEYLIQEFGSQYDPQPFHTNKELAKNTFFKGLVASGWHTAAITMRLLVQSNLKPAGGLIGAGIDELRWPISVYPGDELHLDIEIIETKRSASKPNRGFAKIKVLTKNQNESIVMSYVATLVVESKIKI</sequence>
<dbReference type="CDD" id="cd03454">
    <property type="entry name" value="YdeM"/>
    <property type="match status" value="1"/>
</dbReference>
<name>A0A0E3ZL54_9BURK</name>
<dbReference type="KEGG" id="pdq:CL55_00008490"/>
<feature type="domain" description="MaoC-like" evidence="1">
    <location>
        <begin position="23"/>
        <end position="118"/>
    </location>
</feature>
<organism evidence="2 3">
    <name type="scientific">Polynucleobacter duraquae</name>
    <dbReference type="NCBI Taxonomy" id="1835254"/>
    <lineage>
        <taxon>Bacteria</taxon>
        <taxon>Pseudomonadati</taxon>
        <taxon>Pseudomonadota</taxon>
        <taxon>Betaproteobacteria</taxon>
        <taxon>Burkholderiales</taxon>
        <taxon>Burkholderiaceae</taxon>
        <taxon>Polynucleobacter</taxon>
    </lineage>
</organism>
<dbReference type="AlphaFoldDB" id="A0A0E3ZL54"/>
<dbReference type="Pfam" id="PF01575">
    <property type="entry name" value="MaoC_dehydratas"/>
    <property type="match status" value="1"/>
</dbReference>
<dbReference type="PATRIC" id="fig|576611.7.peg.862"/>
<reference evidence="2 3" key="1">
    <citation type="submission" date="2014-03" db="EMBL/GenBank/DDBJ databases">
        <title>Genome of Polynucleobacter strain MWH-MoK4.</title>
        <authorList>
            <person name="Hahn M.W."/>
        </authorList>
    </citation>
    <scope>NUCLEOTIDE SEQUENCE [LARGE SCALE GENOMIC DNA]</scope>
    <source>
        <strain evidence="2 3">MWH-MoK4</strain>
    </source>
</reference>
<dbReference type="HOGENOM" id="CLU_094876_1_0_4"/>
<dbReference type="PANTHER" id="PTHR43664:SF1">
    <property type="entry name" value="BETA-METHYLMALYL-COA DEHYDRATASE"/>
    <property type="match status" value="1"/>
</dbReference>
<evidence type="ECO:0000313" key="3">
    <source>
        <dbReference type="Proteomes" id="UP000061135"/>
    </source>
</evidence>
<accession>A0A0E3ZL54</accession>
<dbReference type="InterPro" id="IPR029069">
    <property type="entry name" value="HotDog_dom_sf"/>
</dbReference>
<dbReference type="PANTHER" id="PTHR43664">
    <property type="entry name" value="MONOAMINE OXIDASE-RELATED"/>
    <property type="match status" value="1"/>
</dbReference>
<proteinExistence type="predicted"/>
<dbReference type="InterPro" id="IPR002539">
    <property type="entry name" value="MaoC-like_dom"/>
</dbReference>
<dbReference type="OrthoDB" id="5298629at2"/>
<gene>
    <name evidence="2" type="ORF">CL55_00008490</name>
</gene>
<dbReference type="STRING" id="1835254.CL55_00008490"/>
<dbReference type="EMBL" id="CP007501">
    <property type="protein sequence ID" value="AKD25182.1"/>
    <property type="molecule type" value="Genomic_DNA"/>
</dbReference>
<evidence type="ECO:0000313" key="2">
    <source>
        <dbReference type="EMBL" id="AKD25182.1"/>
    </source>
</evidence>
<dbReference type="RefSeq" id="WP_052728753.1">
    <property type="nucleotide sequence ID" value="NZ_CP007501.1"/>
</dbReference>
<dbReference type="Proteomes" id="UP000061135">
    <property type="component" value="Chromosome"/>
</dbReference>
<dbReference type="InterPro" id="IPR052342">
    <property type="entry name" value="MCH/BMMD"/>
</dbReference>
<dbReference type="Gene3D" id="3.10.129.10">
    <property type="entry name" value="Hotdog Thioesterase"/>
    <property type="match status" value="1"/>
</dbReference>
<protein>
    <submittedName>
        <fullName evidence="2">Acyl dehydratase</fullName>
    </submittedName>
</protein>